<name>A0ABY8C8Y2_9GAMM</name>
<sequence>MKKILFLGALIPVVLTTGCSTLTGEGTGQNLTVLTYDEANKDLNGAKCELTNDEGSWSVVTPGSTMVHRSNKDLRVLCIKEGHKEGRANVTSDTKANMFGNIIFGGGIGAIIDHNNGSAYVYPNTLKVVMGVESLIKPENHNPETAENKNSGTVANQN</sequence>
<reference evidence="2 3" key="1">
    <citation type="submission" date="2022-06" db="EMBL/GenBank/DDBJ databases">
        <title>Thiomicrohabdus sp. nov, an obligately chemolithoautotrophic, sulfur-oxidizing bacterium isolated from beach of Guanyin Mountain. Amoy.</title>
        <authorList>
            <person name="Zhu H."/>
        </authorList>
    </citation>
    <scope>NUCLEOTIDE SEQUENCE [LARGE SCALE GENOMIC DNA]</scope>
    <source>
        <strain evidence="2 3">XGS-01</strain>
    </source>
</reference>
<organism evidence="2 3">
    <name type="scientific">Thiomicrorhabdus lithotrophica</name>
    <dbReference type="NCBI Taxonomy" id="2949997"/>
    <lineage>
        <taxon>Bacteria</taxon>
        <taxon>Pseudomonadati</taxon>
        <taxon>Pseudomonadota</taxon>
        <taxon>Gammaproteobacteria</taxon>
        <taxon>Thiotrichales</taxon>
        <taxon>Piscirickettsiaceae</taxon>
        <taxon>Thiomicrorhabdus</taxon>
    </lineage>
</organism>
<dbReference type="RefSeq" id="WP_275594692.1">
    <property type="nucleotide sequence ID" value="NZ_CP102381.1"/>
</dbReference>
<dbReference type="PROSITE" id="PS51257">
    <property type="entry name" value="PROKAR_LIPOPROTEIN"/>
    <property type="match status" value="1"/>
</dbReference>
<gene>
    <name evidence="2" type="ORF">NR989_10525</name>
</gene>
<keyword evidence="3" id="KW-1185">Reference proteome</keyword>
<feature type="compositionally biased region" description="Polar residues" evidence="1">
    <location>
        <begin position="148"/>
        <end position="158"/>
    </location>
</feature>
<evidence type="ECO:0000313" key="2">
    <source>
        <dbReference type="EMBL" id="WEJ62435.1"/>
    </source>
</evidence>
<evidence type="ECO:0000256" key="1">
    <source>
        <dbReference type="SAM" id="MobiDB-lite"/>
    </source>
</evidence>
<dbReference type="Proteomes" id="UP001222275">
    <property type="component" value="Chromosome"/>
</dbReference>
<accession>A0ABY8C8Y2</accession>
<evidence type="ECO:0000313" key="3">
    <source>
        <dbReference type="Proteomes" id="UP001222275"/>
    </source>
</evidence>
<proteinExistence type="predicted"/>
<dbReference type="EMBL" id="CP102381">
    <property type="protein sequence ID" value="WEJ62435.1"/>
    <property type="molecule type" value="Genomic_DNA"/>
</dbReference>
<protein>
    <recommendedName>
        <fullName evidence="4">Lipoprotein</fullName>
    </recommendedName>
</protein>
<feature type="region of interest" description="Disordered" evidence="1">
    <location>
        <begin position="139"/>
        <end position="158"/>
    </location>
</feature>
<evidence type="ECO:0008006" key="4">
    <source>
        <dbReference type="Google" id="ProtNLM"/>
    </source>
</evidence>